<dbReference type="EC" id="2.7.4.25" evidence="8"/>
<dbReference type="Gene3D" id="3.40.50.300">
    <property type="entry name" value="P-loop containing nucleotide triphosphate hydrolases"/>
    <property type="match status" value="1"/>
</dbReference>
<comment type="caution">
    <text evidence="10">The sequence shown here is derived from an EMBL/GenBank/DDBJ whole genome shotgun (WGS) entry which is preliminary data.</text>
</comment>
<evidence type="ECO:0000256" key="4">
    <source>
        <dbReference type="ARBA" id="ARBA00022777"/>
    </source>
</evidence>
<evidence type="ECO:0000259" key="9">
    <source>
        <dbReference type="Pfam" id="PF02224"/>
    </source>
</evidence>
<dbReference type="InterPro" id="IPR027417">
    <property type="entry name" value="P-loop_NTPase"/>
</dbReference>
<comment type="catalytic activity">
    <reaction evidence="6 8">
        <text>dCMP + ATP = dCDP + ADP</text>
        <dbReference type="Rhea" id="RHEA:25094"/>
        <dbReference type="ChEBI" id="CHEBI:30616"/>
        <dbReference type="ChEBI" id="CHEBI:57566"/>
        <dbReference type="ChEBI" id="CHEBI:58593"/>
        <dbReference type="ChEBI" id="CHEBI:456216"/>
        <dbReference type="EC" id="2.7.4.25"/>
    </reaction>
</comment>
<dbReference type="PANTHER" id="PTHR21299:SF2">
    <property type="entry name" value="CYTIDYLATE KINASE"/>
    <property type="match status" value="1"/>
</dbReference>
<dbReference type="GO" id="GO:0005829">
    <property type="term" value="C:cytosol"/>
    <property type="evidence" value="ECO:0007669"/>
    <property type="project" value="TreeGrafter"/>
</dbReference>
<accession>A0A0U9HM79</accession>
<dbReference type="AlphaFoldDB" id="A0A0U9HM79"/>
<evidence type="ECO:0000256" key="5">
    <source>
        <dbReference type="ARBA" id="ARBA00022840"/>
    </source>
</evidence>
<comment type="catalytic activity">
    <reaction evidence="7 8">
        <text>CMP + ATP = CDP + ADP</text>
        <dbReference type="Rhea" id="RHEA:11600"/>
        <dbReference type="ChEBI" id="CHEBI:30616"/>
        <dbReference type="ChEBI" id="CHEBI:58069"/>
        <dbReference type="ChEBI" id="CHEBI:60377"/>
        <dbReference type="ChEBI" id="CHEBI:456216"/>
        <dbReference type="EC" id="2.7.4.25"/>
    </reaction>
</comment>
<sequence>MKRVIAIDGPSGAGKSTVSREVAKSLGFLYLDTGALYRAVAYHFYKNFKNVDDFSLLPEEEIERELIKIKIHYENGRVYLSGEDISDLIRDPEVGAVTSKLSAKKVIRDFLLPLQRSFAEKMDIVAEGRDMTTVVFPDAWKKFYLDASVDVRARRRYEQLIKSGKKITFEEALKDVIERDRRDSSRENAPLVISKEAFYIDTSELTIQEVISLVLKKVAEDD</sequence>
<evidence type="ECO:0000256" key="1">
    <source>
        <dbReference type="ARBA" id="ARBA00009427"/>
    </source>
</evidence>
<dbReference type="Proteomes" id="UP000054976">
    <property type="component" value="Unassembled WGS sequence"/>
</dbReference>
<dbReference type="EMBL" id="BCNO01000001">
    <property type="protein sequence ID" value="GAQ94184.1"/>
    <property type="molecule type" value="Genomic_DNA"/>
</dbReference>
<dbReference type="CDD" id="cd02020">
    <property type="entry name" value="CMPK"/>
    <property type="match status" value="1"/>
</dbReference>
<dbReference type="NCBIfam" id="TIGR00017">
    <property type="entry name" value="cmk"/>
    <property type="match status" value="1"/>
</dbReference>
<dbReference type="RefSeq" id="WP_059175656.1">
    <property type="nucleotide sequence ID" value="NZ_BCNO01000001.1"/>
</dbReference>
<protein>
    <recommendedName>
        <fullName evidence="8">Cytidylate kinase</fullName>
        <shortName evidence="8">CK</shortName>
        <ecNumber evidence="8">2.7.4.25</ecNumber>
    </recommendedName>
    <alternativeName>
        <fullName evidence="8">Cytidine monophosphate kinase</fullName>
        <shortName evidence="8">CMP kinase</shortName>
    </alternativeName>
</protein>
<dbReference type="GO" id="GO:0015949">
    <property type="term" value="P:nucleobase-containing small molecule interconversion"/>
    <property type="evidence" value="ECO:0007669"/>
    <property type="project" value="TreeGrafter"/>
</dbReference>
<dbReference type="GO" id="GO:0036431">
    <property type="term" value="F:dCMP kinase activity"/>
    <property type="evidence" value="ECO:0007669"/>
    <property type="project" value="InterPro"/>
</dbReference>
<evidence type="ECO:0000256" key="3">
    <source>
        <dbReference type="ARBA" id="ARBA00022741"/>
    </source>
</evidence>
<comment type="similarity">
    <text evidence="1 8">Belongs to the cytidylate kinase family. Type 1 subfamily.</text>
</comment>
<dbReference type="InterPro" id="IPR011994">
    <property type="entry name" value="Cytidylate_kinase_dom"/>
</dbReference>
<gene>
    <name evidence="8" type="primary">cmk</name>
    <name evidence="10" type="ORF">TAGGR_1363</name>
</gene>
<dbReference type="GO" id="GO:0005524">
    <property type="term" value="F:ATP binding"/>
    <property type="evidence" value="ECO:0007669"/>
    <property type="project" value="UniProtKB-UniRule"/>
</dbReference>
<keyword evidence="4 8" id="KW-0418">Kinase</keyword>
<organism evidence="10 11">
    <name type="scientific">Thermodesulfovibrio aggregans</name>
    <dbReference type="NCBI Taxonomy" id="86166"/>
    <lineage>
        <taxon>Bacteria</taxon>
        <taxon>Pseudomonadati</taxon>
        <taxon>Nitrospirota</taxon>
        <taxon>Thermodesulfovibrionia</taxon>
        <taxon>Thermodesulfovibrionales</taxon>
        <taxon>Thermodesulfovibrionaceae</taxon>
        <taxon>Thermodesulfovibrio</taxon>
    </lineage>
</organism>
<feature type="domain" description="Cytidylate kinase" evidence="9">
    <location>
        <begin position="5"/>
        <end position="219"/>
    </location>
</feature>
<evidence type="ECO:0000256" key="2">
    <source>
        <dbReference type="ARBA" id="ARBA00022679"/>
    </source>
</evidence>
<dbReference type="OrthoDB" id="9807434at2"/>
<dbReference type="GO" id="GO:0006220">
    <property type="term" value="P:pyrimidine nucleotide metabolic process"/>
    <property type="evidence" value="ECO:0007669"/>
    <property type="project" value="UniProtKB-UniRule"/>
</dbReference>
<keyword evidence="5 8" id="KW-0067">ATP-binding</keyword>
<feature type="binding site" evidence="8">
    <location>
        <begin position="9"/>
        <end position="17"/>
    </location>
    <ligand>
        <name>ATP</name>
        <dbReference type="ChEBI" id="CHEBI:30616"/>
    </ligand>
</feature>
<dbReference type="GO" id="GO:0036430">
    <property type="term" value="F:CMP kinase activity"/>
    <property type="evidence" value="ECO:0007669"/>
    <property type="project" value="RHEA"/>
</dbReference>
<dbReference type="Pfam" id="PF02224">
    <property type="entry name" value="Cytidylate_kin"/>
    <property type="match status" value="1"/>
</dbReference>
<dbReference type="InterPro" id="IPR003136">
    <property type="entry name" value="Cytidylate_kin"/>
</dbReference>
<dbReference type="HAMAP" id="MF_00238">
    <property type="entry name" value="Cytidyl_kinase_type1"/>
    <property type="match status" value="1"/>
</dbReference>
<keyword evidence="3 8" id="KW-0547">Nucleotide-binding</keyword>
<proteinExistence type="inferred from homology"/>
<dbReference type="STRING" id="86166.TAGGR_1363"/>
<evidence type="ECO:0000313" key="11">
    <source>
        <dbReference type="Proteomes" id="UP000054976"/>
    </source>
</evidence>
<evidence type="ECO:0000256" key="7">
    <source>
        <dbReference type="ARBA" id="ARBA00048478"/>
    </source>
</evidence>
<name>A0A0U9HM79_9BACT</name>
<evidence type="ECO:0000256" key="6">
    <source>
        <dbReference type="ARBA" id="ARBA00047615"/>
    </source>
</evidence>
<reference evidence="11" key="1">
    <citation type="submission" date="2016-01" db="EMBL/GenBank/DDBJ databases">
        <title>Draft genome sequence of Thermodesulfovibrio aggregans strain TGE-P1.</title>
        <authorList>
            <person name="Sekiguchi Y."/>
            <person name="Ohashi A."/>
            <person name="Matsuura N."/>
            <person name="Tourlousse M.D."/>
        </authorList>
    </citation>
    <scope>NUCLEOTIDE SEQUENCE [LARGE SCALE GENOMIC DNA]</scope>
    <source>
        <strain evidence="11">TGE-P1</strain>
    </source>
</reference>
<dbReference type="PANTHER" id="PTHR21299">
    <property type="entry name" value="CYTIDYLATE KINASE/PANTOATE-BETA-ALANINE LIGASE"/>
    <property type="match status" value="1"/>
</dbReference>
<evidence type="ECO:0000313" key="10">
    <source>
        <dbReference type="EMBL" id="GAQ94184.1"/>
    </source>
</evidence>
<evidence type="ECO:0000256" key="8">
    <source>
        <dbReference type="HAMAP-Rule" id="MF_00238"/>
    </source>
</evidence>
<keyword evidence="2 8" id="KW-0808">Transferase</keyword>
<dbReference type="SUPFAM" id="SSF52540">
    <property type="entry name" value="P-loop containing nucleoside triphosphate hydrolases"/>
    <property type="match status" value="1"/>
</dbReference>
<keyword evidence="8" id="KW-0963">Cytoplasm</keyword>
<keyword evidence="11" id="KW-1185">Reference proteome</keyword>
<comment type="subcellular location">
    <subcellularLocation>
        <location evidence="8">Cytoplasm</location>
    </subcellularLocation>
</comment>